<name>A0ACC3A656_9EURO</name>
<dbReference type="EMBL" id="JAPDRQ010000086">
    <property type="protein sequence ID" value="KAJ9655951.1"/>
    <property type="molecule type" value="Genomic_DNA"/>
</dbReference>
<keyword evidence="1" id="KW-0326">Glycosidase</keyword>
<accession>A0ACC3A656</accession>
<dbReference type="EC" id="3.2.1.14" evidence="1"/>
<evidence type="ECO:0000313" key="1">
    <source>
        <dbReference type="EMBL" id="KAJ9655951.1"/>
    </source>
</evidence>
<protein>
    <submittedName>
        <fullName evidence="1">Chitinase 4</fullName>
        <ecNumber evidence="1">3.2.1.14</ecNumber>
    </submittedName>
</protein>
<keyword evidence="2" id="KW-1185">Reference proteome</keyword>
<dbReference type="Proteomes" id="UP001172386">
    <property type="component" value="Unassembled WGS sequence"/>
</dbReference>
<organism evidence="1 2">
    <name type="scientific">Neophaeococcomyces mojaviensis</name>
    <dbReference type="NCBI Taxonomy" id="3383035"/>
    <lineage>
        <taxon>Eukaryota</taxon>
        <taxon>Fungi</taxon>
        <taxon>Dikarya</taxon>
        <taxon>Ascomycota</taxon>
        <taxon>Pezizomycotina</taxon>
        <taxon>Eurotiomycetes</taxon>
        <taxon>Chaetothyriomycetidae</taxon>
        <taxon>Chaetothyriales</taxon>
        <taxon>Chaetothyriales incertae sedis</taxon>
        <taxon>Neophaeococcomyces</taxon>
    </lineage>
</organism>
<gene>
    <name evidence="1" type="primary">CHT4</name>
    <name evidence="1" type="ORF">H2198_005299</name>
</gene>
<reference evidence="1" key="1">
    <citation type="submission" date="2022-10" db="EMBL/GenBank/DDBJ databases">
        <title>Culturing micro-colonial fungi from biological soil crusts in the Mojave desert and describing Neophaeococcomyces mojavensis, and introducing the new genera and species Taxawa tesnikishii.</title>
        <authorList>
            <person name="Kurbessoian T."/>
            <person name="Stajich J.E."/>
        </authorList>
    </citation>
    <scope>NUCLEOTIDE SEQUENCE</scope>
    <source>
        <strain evidence="1">JES_112</strain>
    </source>
</reference>
<comment type="caution">
    <text evidence="1">The sequence shown here is derived from an EMBL/GenBank/DDBJ whole genome shotgun (WGS) entry which is preliminary data.</text>
</comment>
<evidence type="ECO:0000313" key="2">
    <source>
        <dbReference type="Proteomes" id="UP001172386"/>
    </source>
</evidence>
<proteinExistence type="predicted"/>
<keyword evidence="1" id="KW-0378">Hydrolase</keyword>
<sequence>MRLLPPLILTLTSLAAIYLWFAHFSSFSSILPITGQSKMGGGQGIRTVVYFVDWAIYGRNHNPQDLPVENLTHILYSFANVKPESGEVYLTDPWSDTDKHYPEDSWNDVGTNVYGCIKQLFLLKKRNRNLKVLLSIGGWTYSSNFAAPASTEAGRRTFASTAVALLENLGFDGIDIDWEYPQDHTQAENFVKLLHEVRAALHHAEQKRHGRAHFLLTVACPAGPQNFQKLRVAEMDRYLDFWNLMAYDYAGSWDSRAGHQANLYPSHRHPERTPFSTSAALEFYTRNGVRPQKIVIGMPLYGRAFASTQGPGQPFSGTGEGSWEQGVWDYKVLPQPGSQVHYDKEIGASWSYNPSTQVMVSFDTPEVVHQKANFVRDYGFGGGMWWESSGDKSCGQGSLIEMFLHGCGGHSRLEEMPNCLDYPESKYDNLRNKCD</sequence>